<feature type="compositionally biased region" description="Polar residues" evidence="2">
    <location>
        <begin position="94"/>
        <end position="151"/>
    </location>
</feature>
<name>A0A6A7BUR1_9PEZI</name>
<dbReference type="GO" id="GO:0015031">
    <property type="term" value="P:protein transport"/>
    <property type="evidence" value="ECO:0007669"/>
    <property type="project" value="InterPro"/>
</dbReference>
<evidence type="ECO:0000256" key="1">
    <source>
        <dbReference type="ARBA" id="ARBA00005536"/>
    </source>
</evidence>
<evidence type="ECO:0000313" key="3">
    <source>
        <dbReference type="EMBL" id="KAF2858812.1"/>
    </source>
</evidence>
<comment type="similarity">
    <text evidence="1">Belongs to the IST1 family.</text>
</comment>
<protein>
    <recommendedName>
        <fullName evidence="5">DUF292-domain-containing protein</fullName>
    </recommendedName>
</protein>
<dbReference type="AlphaFoldDB" id="A0A6A7BUR1"/>
<dbReference type="Proteomes" id="UP000799421">
    <property type="component" value="Unassembled WGS sequence"/>
</dbReference>
<feature type="compositionally biased region" description="Low complexity" evidence="2">
    <location>
        <begin position="152"/>
        <end position="165"/>
    </location>
</feature>
<keyword evidence="4" id="KW-1185">Reference proteome</keyword>
<accession>A0A6A7BUR1</accession>
<dbReference type="Gene3D" id="1.20.1260.60">
    <property type="entry name" value="Vacuolar protein sorting-associated protein Ist1"/>
    <property type="match status" value="1"/>
</dbReference>
<dbReference type="Pfam" id="PF03398">
    <property type="entry name" value="Ist1"/>
    <property type="match status" value="2"/>
</dbReference>
<feature type="region of interest" description="Disordered" evidence="2">
    <location>
        <begin position="94"/>
        <end position="169"/>
    </location>
</feature>
<dbReference type="PANTHER" id="PTHR12161">
    <property type="entry name" value="IST1 FAMILY MEMBER"/>
    <property type="match status" value="1"/>
</dbReference>
<evidence type="ECO:0008006" key="5">
    <source>
        <dbReference type="Google" id="ProtNLM"/>
    </source>
</evidence>
<gene>
    <name evidence="3" type="ORF">K470DRAFT_259421</name>
</gene>
<dbReference type="PANTHER" id="PTHR12161:SF5">
    <property type="entry name" value="IST1 HOMOLOG"/>
    <property type="match status" value="1"/>
</dbReference>
<dbReference type="InterPro" id="IPR042277">
    <property type="entry name" value="IST1-like"/>
</dbReference>
<organism evidence="3 4">
    <name type="scientific">Piedraia hortae CBS 480.64</name>
    <dbReference type="NCBI Taxonomy" id="1314780"/>
    <lineage>
        <taxon>Eukaryota</taxon>
        <taxon>Fungi</taxon>
        <taxon>Dikarya</taxon>
        <taxon>Ascomycota</taxon>
        <taxon>Pezizomycotina</taxon>
        <taxon>Dothideomycetes</taxon>
        <taxon>Dothideomycetidae</taxon>
        <taxon>Capnodiales</taxon>
        <taxon>Piedraiaceae</taxon>
        <taxon>Piedraia</taxon>
    </lineage>
</organism>
<proteinExistence type="inferred from homology"/>
<dbReference type="EMBL" id="MU006002">
    <property type="protein sequence ID" value="KAF2858812.1"/>
    <property type="molecule type" value="Genomic_DNA"/>
</dbReference>
<evidence type="ECO:0000256" key="2">
    <source>
        <dbReference type="SAM" id="MobiDB-lite"/>
    </source>
</evidence>
<evidence type="ECO:0000313" key="4">
    <source>
        <dbReference type="Proteomes" id="UP000799421"/>
    </source>
</evidence>
<reference evidence="3" key="1">
    <citation type="journal article" date="2020" name="Stud. Mycol.">
        <title>101 Dothideomycetes genomes: a test case for predicting lifestyles and emergence of pathogens.</title>
        <authorList>
            <person name="Haridas S."/>
            <person name="Albert R."/>
            <person name="Binder M."/>
            <person name="Bloem J."/>
            <person name="Labutti K."/>
            <person name="Salamov A."/>
            <person name="Andreopoulos B."/>
            <person name="Baker S."/>
            <person name="Barry K."/>
            <person name="Bills G."/>
            <person name="Bluhm B."/>
            <person name="Cannon C."/>
            <person name="Castanera R."/>
            <person name="Culley D."/>
            <person name="Daum C."/>
            <person name="Ezra D."/>
            <person name="Gonzalez J."/>
            <person name="Henrissat B."/>
            <person name="Kuo A."/>
            <person name="Liang C."/>
            <person name="Lipzen A."/>
            <person name="Lutzoni F."/>
            <person name="Magnuson J."/>
            <person name="Mondo S."/>
            <person name="Nolan M."/>
            <person name="Ohm R."/>
            <person name="Pangilinan J."/>
            <person name="Park H.-J."/>
            <person name="Ramirez L."/>
            <person name="Alfaro M."/>
            <person name="Sun H."/>
            <person name="Tritt A."/>
            <person name="Yoshinaga Y."/>
            <person name="Zwiers L.-H."/>
            <person name="Turgeon B."/>
            <person name="Goodwin S."/>
            <person name="Spatafora J."/>
            <person name="Crous P."/>
            <person name="Grigoriev I."/>
        </authorList>
    </citation>
    <scope>NUCLEOTIDE SEQUENCE</scope>
    <source>
        <strain evidence="3">CBS 480.64</strain>
    </source>
</reference>
<dbReference type="OrthoDB" id="29853at2759"/>
<dbReference type="InterPro" id="IPR005061">
    <property type="entry name" value="Ist1"/>
</dbReference>
<sequence>MPNPQVLIPKLRIQLKLSISRLRLLQSKLTALSKSDRRDLATLLESGKVSSARIRVEKVIASDVYIEALEMLELYCELLLARMGVFELELNQSKSAPQTSNSKLGQAASNSKTASKSGQTSSASTQKPSNPGSGSTPISGSNQVSTSSNLGSPESHSPSPPSNEETPLDESALYESISTIIYASPRVECKELLLARNILAELWGKERTKAASEGVGVSEKLLRKLKVETPTRELVEGYLNAIGGAYGVQGYGDHGGKDIEGEGPVEVSVPQLKTDDVESKIKEDKLGRIPDADELAARFAMLKR</sequence>